<keyword evidence="2" id="KW-0732">Signal</keyword>
<evidence type="ECO:0000313" key="3">
    <source>
        <dbReference type="EMBL" id="SFH91778.1"/>
    </source>
</evidence>
<feature type="chain" id="PRO_5011761887" evidence="2">
    <location>
        <begin position="19"/>
        <end position="214"/>
    </location>
</feature>
<protein>
    <submittedName>
        <fullName evidence="3">Uncharacterized protein</fullName>
    </submittedName>
</protein>
<organism evidence="3 4">
    <name type="scientific">Halpernia frigidisoli</name>
    <dbReference type="NCBI Taxonomy" id="1125876"/>
    <lineage>
        <taxon>Bacteria</taxon>
        <taxon>Pseudomonadati</taxon>
        <taxon>Bacteroidota</taxon>
        <taxon>Flavobacteriia</taxon>
        <taxon>Flavobacteriales</taxon>
        <taxon>Weeksellaceae</taxon>
        <taxon>Chryseobacterium group</taxon>
        <taxon>Halpernia</taxon>
    </lineage>
</organism>
<evidence type="ECO:0000256" key="1">
    <source>
        <dbReference type="SAM" id="MobiDB-lite"/>
    </source>
</evidence>
<reference evidence="3 4" key="1">
    <citation type="submission" date="2016-10" db="EMBL/GenBank/DDBJ databases">
        <authorList>
            <person name="de Groot N.N."/>
        </authorList>
    </citation>
    <scope>NUCLEOTIDE SEQUENCE [LARGE SCALE GENOMIC DNA]</scope>
    <source>
        <strain evidence="3 4">DSM 26000</strain>
    </source>
</reference>
<proteinExistence type="predicted"/>
<accession>A0A1I3DYX0</accession>
<feature type="signal peptide" evidence="2">
    <location>
        <begin position="1"/>
        <end position="18"/>
    </location>
</feature>
<dbReference type="Proteomes" id="UP000198931">
    <property type="component" value="Unassembled WGS sequence"/>
</dbReference>
<feature type="compositionally biased region" description="Basic and acidic residues" evidence="1">
    <location>
        <begin position="202"/>
        <end position="214"/>
    </location>
</feature>
<dbReference type="AlphaFoldDB" id="A0A1I3DYX0"/>
<dbReference type="EMBL" id="FOQT01000001">
    <property type="protein sequence ID" value="SFH91778.1"/>
    <property type="molecule type" value="Genomic_DNA"/>
</dbReference>
<keyword evidence="4" id="KW-1185">Reference proteome</keyword>
<feature type="region of interest" description="Disordered" evidence="1">
    <location>
        <begin position="192"/>
        <end position="214"/>
    </location>
</feature>
<name>A0A1I3DYX0_9FLAO</name>
<dbReference type="STRING" id="1125876.SAMN05443292_0774"/>
<gene>
    <name evidence="3" type="ORF">SAMN05443292_0774</name>
</gene>
<dbReference type="RefSeq" id="WP_143093348.1">
    <property type="nucleotide sequence ID" value="NZ_FOQT01000001.1"/>
</dbReference>
<evidence type="ECO:0000256" key="2">
    <source>
        <dbReference type="SAM" id="SignalP"/>
    </source>
</evidence>
<sequence length="214" mass="25213">MIKILLFLILMIANQFSAQTYNFDYKVHVLERNIKNNEKITEEDLHISSADYKIKLMSQDNAKFAYFINYKNFNTYRFSTSTDVFGNKILKYKDSLILPTEIKESNITRIKVAELSKYKLLVKIFSEENSKKSYLYLTIEIEPFEVNYLNLLTMVRPKNERELINENIQNEITKLYGNQNFILKSCLSDNKNGQKSQTIFSDPKKESLEVKLPE</sequence>
<evidence type="ECO:0000313" key="4">
    <source>
        <dbReference type="Proteomes" id="UP000198931"/>
    </source>
</evidence>